<dbReference type="Proteomes" id="UP000295292">
    <property type="component" value="Unassembled WGS sequence"/>
</dbReference>
<dbReference type="Gene3D" id="1.20.144.10">
    <property type="entry name" value="Phosphatidic acid phosphatase type 2/haloperoxidase"/>
    <property type="match status" value="1"/>
</dbReference>
<feature type="domain" description="Phosphatidic acid phosphatase type 2/haloperoxidase" evidence="1">
    <location>
        <begin position="119"/>
        <end position="218"/>
    </location>
</feature>
<dbReference type="RefSeq" id="WP_133584437.1">
    <property type="nucleotide sequence ID" value="NZ_SNYV01000013.1"/>
</dbReference>
<dbReference type="CDD" id="cd03394">
    <property type="entry name" value="PAP2_like_5"/>
    <property type="match status" value="1"/>
</dbReference>
<dbReference type="AlphaFoldDB" id="A0A4R6WEH2"/>
<sequence length="256" mass="28488">MYKLIQLILFYILLFCLFIFQLKADSTTNPVNPLQLKATSPTRYQPFLMAGGLIGYGVARQGILSLQHLDRDTKAYANRISPKGTRIDDFMQYTPILAVYALDFTGLQAKHNIVDRTQFLSTAALLTLLSVHTLKSSVGVMRPDDSNSKSFPSGHTATAFLGAHMLFKEYKDENIWIASSGYLIAAGTGALRIINNKHWFSDVVAGAGFGILSTELSYLLTPKIKNILNPSKDRRHINITPELSHHSTMLKATIHF</sequence>
<gene>
    <name evidence="2" type="ORF">CLV99_2171</name>
</gene>
<dbReference type="SMART" id="SM00014">
    <property type="entry name" value="acidPPc"/>
    <property type="match status" value="1"/>
</dbReference>
<reference evidence="2 3" key="1">
    <citation type="submission" date="2019-03" db="EMBL/GenBank/DDBJ databases">
        <title>Genomic Encyclopedia of Archaeal and Bacterial Type Strains, Phase II (KMG-II): from individual species to whole genera.</title>
        <authorList>
            <person name="Goeker M."/>
        </authorList>
    </citation>
    <scope>NUCLEOTIDE SEQUENCE [LARGE SCALE GENOMIC DNA]</scope>
    <source>
        <strain evidence="2 3">DSM 28353</strain>
    </source>
</reference>
<protein>
    <submittedName>
        <fullName evidence="2">PAP2 superfamily protein</fullName>
    </submittedName>
</protein>
<proteinExistence type="predicted"/>
<evidence type="ECO:0000313" key="3">
    <source>
        <dbReference type="Proteomes" id="UP000295292"/>
    </source>
</evidence>
<name>A0A4R6WEH2_9SPHI</name>
<evidence type="ECO:0000259" key="1">
    <source>
        <dbReference type="SMART" id="SM00014"/>
    </source>
</evidence>
<comment type="caution">
    <text evidence="2">The sequence shown here is derived from an EMBL/GenBank/DDBJ whole genome shotgun (WGS) entry which is preliminary data.</text>
</comment>
<dbReference type="InterPro" id="IPR000326">
    <property type="entry name" value="PAP2/HPO"/>
</dbReference>
<dbReference type="Pfam" id="PF01569">
    <property type="entry name" value="PAP2"/>
    <property type="match status" value="1"/>
</dbReference>
<evidence type="ECO:0000313" key="2">
    <source>
        <dbReference type="EMBL" id="TDQ78192.1"/>
    </source>
</evidence>
<dbReference type="EMBL" id="SNYV01000013">
    <property type="protein sequence ID" value="TDQ78192.1"/>
    <property type="molecule type" value="Genomic_DNA"/>
</dbReference>
<organism evidence="2 3">
    <name type="scientific">Sphingobacterium yanglingense</name>
    <dbReference type="NCBI Taxonomy" id="1437280"/>
    <lineage>
        <taxon>Bacteria</taxon>
        <taxon>Pseudomonadati</taxon>
        <taxon>Bacteroidota</taxon>
        <taxon>Sphingobacteriia</taxon>
        <taxon>Sphingobacteriales</taxon>
        <taxon>Sphingobacteriaceae</taxon>
        <taxon>Sphingobacterium</taxon>
    </lineage>
</organism>
<dbReference type="SUPFAM" id="SSF48317">
    <property type="entry name" value="Acid phosphatase/Vanadium-dependent haloperoxidase"/>
    <property type="match status" value="1"/>
</dbReference>
<dbReference type="OrthoDB" id="9773582at2"/>
<dbReference type="InterPro" id="IPR036938">
    <property type="entry name" value="PAP2/HPO_sf"/>
</dbReference>
<keyword evidence="3" id="KW-1185">Reference proteome</keyword>
<accession>A0A4R6WEH2</accession>